<protein>
    <submittedName>
        <fullName evidence="3">XRE family transcriptional regulator</fullName>
    </submittedName>
</protein>
<dbReference type="PROSITE" id="PS50943">
    <property type="entry name" value="HTH_CROC1"/>
    <property type="match status" value="1"/>
</dbReference>
<dbReference type="SUPFAM" id="SSF47413">
    <property type="entry name" value="lambda repressor-like DNA-binding domains"/>
    <property type="match status" value="1"/>
</dbReference>
<dbReference type="Gene3D" id="3.30.450.180">
    <property type="match status" value="1"/>
</dbReference>
<dbReference type="Gene3D" id="1.10.260.40">
    <property type="entry name" value="lambda repressor-like DNA-binding domains"/>
    <property type="match status" value="1"/>
</dbReference>
<dbReference type="Pfam" id="PF17765">
    <property type="entry name" value="MLTR_LBD"/>
    <property type="match status" value="1"/>
</dbReference>
<accession>W9APM8</accession>
<evidence type="ECO:0000256" key="1">
    <source>
        <dbReference type="SAM" id="MobiDB-lite"/>
    </source>
</evidence>
<dbReference type="STRING" id="258533.BN977_02524"/>
<dbReference type="SMART" id="SM00530">
    <property type="entry name" value="HTH_XRE"/>
    <property type="match status" value="1"/>
</dbReference>
<dbReference type="PANTHER" id="PTHR35010">
    <property type="entry name" value="BLL4672 PROTEIN-RELATED"/>
    <property type="match status" value="1"/>
</dbReference>
<name>W9APM8_MYCCO</name>
<dbReference type="Pfam" id="PF13560">
    <property type="entry name" value="HTH_31"/>
    <property type="match status" value="1"/>
</dbReference>
<evidence type="ECO:0000259" key="2">
    <source>
        <dbReference type="PROSITE" id="PS50943"/>
    </source>
</evidence>
<keyword evidence="4" id="KW-1185">Reference proteome</keyword>
<organism evidence="3 4">
    <name type="scientific">Mycolicibacterium cosmeticum</name>
    <dbReference type="NCBI Taxonomy" id="258533"/>
    <lineage>
        <taxon>Bacteria</taxon>
        <taxon>Bacillati</taxon>
        <taxon>Actinomycetota</taxon>
        <taxon>Actinomycetes</taxon>
        <taxon>Mycobacteriales</taxon>
        <taxon>Mycobacteriaceae</taxon>
        <taxon>Mycolicibacterium</taxon>
    </lineage>
</organism>
<reference evidence="3" key="2">
    <citation type="submission" date="2014-03" db="EMBL/GenBank/DDBJ databases">
        <authorList>
            <person name="Urmite Genomes"/>
        </authorList>
    </citation>
    <scope>NUCLEOTIDE SEQUENCE</scope>
    <source>
        <strain evidence="3">DSM 44829</strain>
    </source>
</reference>
<dbReference type="RefSeq" id="WP_084172481.1">
    <property type="nucleotide sequence ID" value="NZ_CCBB010000001.1"/>
</dbReference>
<dbReference type="EMBL" id="CCBB010000001">
    <property type="protein sequence ID" value="CDO07714.1"/>
    <property type="molecule type" value="Genomic_DNA"/>
</dbReference>
<dbReference type="CDD" id="cd00093">
    <property type="entry name" value="HTH_XRE"/>
    <property type="match status" value="1"/>
</dbReference>
<feature type="region of interest" description="Disordered" evidence="1">
    <location>
        <begin position="268"/>
        <end position="294"/>
    </location>
</feature>
<sequence>MRNVELGAFLQARRAAVSPTAVGLPHNGARRRVPGLRREEVAALVGLSTDYYIRLEQGRAGRPSETVLEAIARALLLDEPQREHLRDLARPRHDRPRATREQLSALTRMFLDTLTVPALVMTANTDVIGWNALAGIVFTDFAARPIRERNTAWLLFRDAELAARHRNWEASARDTVGMLRMAAGRNPDDAGLTALVDELSTHSPAFRRYWSNHHVYAKSTGVTQLRHPDIGDIDLAFIAWSTPASPNQTLVTYTPEPGSPSARAIGLLGSNRPGRGQARGHGPCPAGDDGRAVG</sequence>
<dbReference type="InterPro" id="IPR001387">
    <property type="entry name" value="Cro/C1-type_HTH"/>
</dbReference>
<proteinExistence type="predicted"/>
<dbReference type="PANTHER" id="PTHR35010:SF2">
    <property type="entry name" value="BLL4672 PROTEIN"/>
    <property type="match status" value="1"/>
</dbReference>
<dbReference type="Proteomes" id="UP000028870">
    <property type="component" value="Unassembled WGS sequence"/>
</dbReference>
<comment type="caution">
    <text evidence="3">The sequence shown here is derived from an EMBL/GenBank/DDBJ whole genome shotgun (WGS) entry which is preliminary data.</text>
</comment>
<dbReference type="InterPro" id="IPR041413">
    <property type="entry name" value="MLTR_LBD"/>
</dbReference>
<feature type="domain" description="HTH cro/C1-type" evidence="2">
    <location>
        <begin position="35"/>
        <end position="75"/>
    </location>
</feature>
<dbReference type="AlphaFoldDB" id="W9APM8"/>
<dbReference type="eggNOG" id="COG1396">
    <property type="taxonomic scope" value="Bacteria"/>
</dbReference>
<dbReference type="GO" id="GO:0003677">
    <property type="term" value="F:DNA binding"/>
    <property type="evidence" value="ECO:0007669"/>
    <property type="project" value="InterPro"/>
</dbReference>
<evidence type="ECO:0000313" key="4">
    <source>
        <dbReference type="Proteomes" id="UP000028870"/>
    </source>
</evidence>
<dbReference type="OrthoDB" id="4790304at2"/>
<evidence type="ECO:0000313" key="3">
    <source>
        <dbReference type="EMBL" id="CDO07714.1"/>
    </source>
</evidence>
<gene>
    <name evidence="3" type="ORF">BN977_02524</name>
</gene>
<reference evidence="3" key="1">
    <citation type="submission" date="2014-03" db="EMBL/GenBank/DDBJ databases">
        <title>Draft Genome Sequence of Mycobacterium cosmeticum DSM 44829.</title>
        <authorList>
            <person name="Croce O."/>
            <person name="Robert C."/>
            <person name="Raoult D."/>
            <person name="Drancourt M."/>
        </authorList>
    </citation>
    <scope>NUCLEOTIDE SEQUENCE [LARGE SCALE GENOMIC DNA]</scope>
    <source>
        <strain evidence="3">DSM 44829</strain>
    </source>
</reference>
<dbReference type="InterPro" id="IPR010982">
    <property type="entry name" value="Lambda_DNA-bd_dom_sf"/>
</dbReference>